<dbReference type="GO" id="GO:0008270">
    <property type="term" value="F:zinc ion binding"/>
    <property type="evidence" value="ECO:0007669"/>
    <property type="project" value="UniProtKB-KW"/>
</dbReference>
<keyword evidence="1" id="KW-0862">Zinc</keyword>
<protein>
    <recommendedName>
        <fullName evidence="2">CCHC-type domain-containing protein</fullName>
    </recommendedName>
</protein>
<keyword evidence="1" id="KW-0863">Zinc-finger</keyword>
<dbReference type="InterPro" id="IPR025558">
    <property type="entry name" value="DUF4283"/>
</dbReference>
<keyword evidence="1" id="KW-0479">Metal-binding</keyword>
<dbReference type="AlphaFoldDB" id="A0A2N9FGJ6"/>
<dbReference type="Pfam" id="PF14111">
    <property type="entry name" value="DUF4283"/>
    <property type="match status" value="1"/>
</dbReference>
<dbReference type="InterPro" id="IPR000477">
    <property type="entry name" value="RT_dom"/>
</dbReference>
<dbReference type="InterPro" id="IPR001878">
    <property type="entry name" value="Znf_CCHC"/>
</dbReference>
<name>A0A2N9FGJ6_FAGSY</name>
<dbReference type="PANTHER" id="PTHR33116:SF86">
    <property type="entry name" value="REVERSE TRANSCRIPTASE DOMAIN-CONTAINING PROTEIN"/>
    <property type="match status" value="1"/>
</dbReference>
<dbReference type="EMBL" id="OIVN01000811">
    <property type="protein sequence ID" value="SPC85914.1"/>
    <property type="molecule type" value="Genomic_DNA"/>
</dbReference>
<dbReference type="SUPFAM" id="SSF56219">
    <property type="entry name" value="DNase I-like"/>
    <property type="match status" value="1"/>
</dbReference>
<dbReference type="PROSITE" id="PS50158">
    <property type="entry name" value="ZF_CCHC"/>
    <property type="match status" value="1"/>
</dbReference>
<sequence length="1063" mass="121515">MECNVFLFTFENPSDLKKVFRKRPWTLRGAHLVLKKWAPDLLGVGFKYEKLPDVCYNCGVIWHLAKNCGVPPTTISNQFGVRFLTFGDWLSAVKDVVPPQIYEKNCYAAQVDLDSDGHTDARNRILVTCPSAFPNPSNDNTILAHSTCLKTIDSIISGPNNNMSLGKAIVVSELVANNGRSAATSQDVLTQQVLGGEWCSAVDLGFSSNKFNWCNRRWGKGCIRERLDRSIASTEWRVLFPKTVLYHLRAIRSDHAPLLLDTNPCDFFSPRPFRFEAAWLRDPSCSEVISKSWMKPFAGCPSVKLCKKQNATKSALKAWNRNVFGLCQSHISELTQLIVEIQGKEMSVSNAQKEAKLQGELNEWLARYDTIWKQKSREIWLRDGDRNTKLFHLSTIIRRRHNAINAIRNDAGGWILDKKEIGQHIREKFKVLFTEEEISCPPNLGNLMPPVITSYLNVDLCNIPTVDEIIRVIFYMQDLKAPGPDGLPPLFYKKFWPTVSSNVINAVQDFFVEWTMLKELNSTFIVLIPNTQNPTSVNHYRPISLCNVMYKAITKILGGFVAIKVDLQKAYDRINWGFLKPVLSQLGFSPTFVNWILQCVSTVSTSVLVNGGRNESFNPSRGLHQGDPLSPYLFILCQKINREKSRVIFSKLVTHEVKRWVKEEMQVKKLPLDAFYLGTPMFFSRNRTRDYKYLIDRIDSKLMGWRCKALSWAGRCTLIKSVALALPTYYFSTDDVPISVCNKMDSTIRRFWWNPKKDKGNYLAWKSWDSLCRPKDEGGLDFRKSKAFNQALLAKIDWWVVVDRDSICVRALHSKYKVDEDWLGSEPRKNASHLWRTIEKLCPIIKMSWDPTPFLQSLCWHNVLGVVIQCVHFAIWRRKAIHTSSLNVRQVQPIWFGMNWGIHPNSFTASSSLEFLELVINPPICTDPRITPKSLRAQTSIQFALTLESIWLLRNQVVHNDGKLNHLAIVENLEARVLEHWFILNPLLGVVARTMNPPSWSVPPSNVLKLNVDAALKDGVATLAVVVRNDMGHVINGWAKKVETTDLRLLLRLLHCFGLWKLR</sequence>
<reference evidence="3" key="1">
    <citation type="submission" date="2018-02" db="EMBL/GenBank/DDBJ databases">
        <authorList>
            <person name="Cohen D.B."/>
            <person name="Kent A.D."/>
        </authorList>
    </citation>
    <scope>NUCLEOTIDE SEQUENCE</scope>
</reference>
<accession>A0A2N9FGJ6</accession>
<organism evidence="3">
    <name type="scientific">Fagus sylvatica</name>
    <name type="common">Beechnut</name>
    <dbReference type="NCBI Taxonomy" id="28930"/>
    <lineage>
        <taxon>Eukaryota</taxon>
        <taxon>Viridiplantae</taxon>
        <taxon>Streptophyta</taxon>
        <taxon>Embryophyta</taxon>
        <taxon>Tracheophyta</taxon>
        <taxon>Spermatophyta</taxon>
        <taxon>Magnoliopsida</taxon>
        <taxon>eudicotyledons</taxon>
        <taxon>Gunneridae</taxon>
        <taxon>Pentapetalae</taxon>
        <taxon>rosids</taxon>
        <taxon>fabids</taxon>
        <taxon>Fagales</taxon>
        <taxon>Fagaceae</taxon>
        <taxon>Fagus</taxon>
    </lineage>
</organism>
<gene>
    <name evidence="3" type="ORF">FSB_LOCUS13796</name>
</gene>
<dbReference type="Pfam" id="PF00078">
    <property type="entry name" value="RVT_1"/>
    <property type="match status" value="1"/>
</dbReference>
<dbReference type="GO" id="GO:0003676">
    <property type="term" value="F:nucleic acid binding"/>
    <property type="evidence" value="ECO:0007669"/>
    <property type="project" value="InterPro"/>
</dbReference>
<dbReference type="PANTHER" id="PTHR33116">
    <property type="entry name" value="REVERSE TRANSCRIPTASE ZINC-BINDING DOMAIN-CONTAINING PROTEIN-RELATED-RELATED"/>
    <property type="match status" value="1"/>
</dbReference>
<feature type="domain" description="CCHC-type" evidence="2">
    <location>
        <begin position="55"/>
        <end position="68"/>
    </location>
</feature>
<evidence type="ECO:0000256" key="1">
    <source>
        <dbReference type="PROSITE-ProRule" id="PRU00047"/>
    </source>
</evidence>
<evidence type="ECO:0000313" key="3">
    <source>
        <dbReference type="EMBL" id="SPC85914.1"/>
    </source>
</evidence>
<dbReference type="Pfam" id="PF14392">
    <property type="entry name" value="zf-CCHC_4"/>
    <property type="match status" value="1"/>
</dbReference>
<evidence type="ECO:0000259" key="2">
    <source>
        <dbReference type="PROSITE" id="PS50158"/>
    </source>
</evidence>
<dbReference type="InterPro" id="IPR025836">
    <property type="entry name" value="Zn_knuckle_CX2CX4HX4C"/>
</dbReference>
<dbReference type="InterPro" id="IPR036691">
    <property type="entry name" value="Endo/exonu/phosph_ase_sf"/>
</dbReference>
<proteinExistence type="predicted"/>